<evidence type="ECO:0000313" key="2">
    <source>
        <dbReference type="Proteomes" id="UP000036106"/>
    </source>
</evidence>
<protein>
    <submittedName>
        <fullName evidence="1">Uncharacterized protein</fullName>
    </submittedName>
</protein>
<gene>
    <name evidence="1" type="ORF">ABM34_04490</name>
</gene>
<name>A0A0H4QZJ5_9LACO</name>
<dbReference type="Proteomes" id="UP000036106">
    <property type="component" value="Chromosome"/>
</dbReference>
<reference evidence="2" key="1">
    <citation type="submission" date="2015-07" db="EMBL/GenBank/DDBJ databases">
        <title>Lactobacillus ginsenosidimutans/EMML 3141/ whole genome sequencing.</title>
        <authorList>
            <person name="Kim M.K."/>
            <person name="Im W.-T."/>
            <person name="Srinivasan S."/>
            <person name="Lee J.-J."/>
        </authorList>
    </citation>
    <scope>NUCLEOTIDE SEQUENCE [LARGE SCALE GENOMIC DNA]</scope>
    <source>
        <strain evidence="2">EMML 3041</strain>
    </source>
</reference>
<dbReference type="STRING" id="1007676.ABM34_04490"/>
<dbReference type="EMBL" id="CP012034">
    <property type="protein sequence ID" value="AKP66885.1"/>
    <property type="molecule type" value="Genomic_DNA"/>
</dbReference>
<proteinExistence type="predicted"/>
<dbReference type="KEGG" id="lgn:ABM34_04490"/>
<dbReference type="AlphaFoldDB" id="A0A0H4QZJ5"/>
<accession>A0A0H4QZJ5</accession>
<evidence type="ECO:0000313" key="1">
    <source>
        <dbReference type="EMBL" id="AKP66885.1"/>
    </source>
</evidence>
<dbReference type="PATRIC" id="fig|1007676.4.peg.922"/>
<keyword evidence="2" id="KW-1185">Reference proteome</keyword>
<organism evidence="1 2">
    <name type="scientific">Companilactobacillus ginsenosidimutans</name>
    <dbReference type="NCBI Taxonomy" id="1007676"/>
    <lineage>
        <taxon>Bacteria</taxon>
        <taxon>Bacillati</taxon>
        <taxon>Bacillota</taxon>
        <taxon>Bacilli</taxon>
        <taxon>Lactobacillales</taxon>
        <taxon>Lactobacillaceae</taxon>
        <taxon>Companilactobacillus</taxon>
    </lineage>
</organism>
<sequence>MDGAGDLSVKRYDFIYFYKNFFNQWIPLSVGHTNDLSLVLWKKDNVKEDLQRAGCKPSKKVFIYIDGRVFLVRDYPFDITMR</sequence>